<feature type="transmembrane region" description="Helical" evidence="1">
    <location>
        <begin position="98"/>
        <end position="114"/>
    </location>
</feature>
<protein>
    <submittedName>
        <fullName evidence="2">Uncharacterized protein</fullName>
    </submittedName>
</protein>
<dbReference type="EMBL" id="CP034171">
    <property type="protein sequence ID" value="AZI20727.1"/>
    <property type="molecule type" value="Genomic_DNA"/>
</dbReference>
<proteinExistence type="predicted"/>
<feature type="transmembrane region" description="Helical" evidence="1">
    <location>
        <begin position="232"/>
        <end position="252"/>
    </location>
</feature>
<dbReference type="RefSeq" id="WP_124784914.1">
    <property type="nucleotide sequence ID" value="NZ_CP034171.1"/>
</dbReference>
<reference evidence="3" key="1">
    <citation type="submission" date="2018-11" db="EMBL/GenBank/DDBJ databases">
        <title>Proposal to divide the Flavobacteriaceae and reorganize its genera based on Amino Acid Identity values calculated from whole genome sequences.</title>
        <authorList>
            <person name="Nicholson A.C."/>
            <person name="Gulvik C.A."/>
            <person name="Whitney A.M."/>
            <person name="Humrighouse B.W."/>
            <person name="Bell M."/>
            <person name="Holmes B."/>
            <person name="Steigerwalt A.B."/>
            <person name="Villarma A."/>
            <person name="Sheth M."/>
            <person name="Batra D."/>
            <person name="Pryor J."/>
            <person name="Bernardet J.-F."/>
            <person name="Hugo C."/>
            <person name="Kampfer P."/>
            <person name="Newman J.D."/>
            <person name="McQuiston J.R."/>
        </authorList>
    </citation>
    <scope>NUCLEOTIDE SEQUENCE [LARGE SCALE GENOMIC DNA]</scope>
    <source>
        <strain evidence="3">H4753</strain>
    </source>
</reference>
<evidence type="ECO:0000256" key="1">
    <source>
        <dbReference type="SAM" id="Phobius"/>
    </source>
</evidence>
<organism evidence="2 3">
    <name type="scientific">Chryseobacterium taklimakanense</name>
    <dbReference type="NCBI Taxonomy" id="536441"/>
    <lineage>
        <taxon>Bacteria</taxon>
        <taxon>Pseudomonadati</taxon>
        <taxon>Bacteroidota</taxon>
        <taxon>Flavobacteriia</taxon>
        <taxon>Flavobacteriales</taxon>
        <taxon>Weeksellaceae</taxon>
        <taxon>Chryseobacterium group</taxon>
        <taxon>Chryseobacterium</taxon>
    </lineage>
</organism>
<dbReference type="Proteomes" id="UP000282297">
    <property type="component" value="Chromosome"/>
</dbReference>
<sequence length="267" mass="31328">MKINFEQIFKDNTYLFFFVTIITCFAYSSWNLQDSADTFGTQMGNLLLTVLFMLFLGSLILLNLILLNKLSKNKLNSNEQIHKLGLLFRQEIWGKNDFWFIFVTIQILNLFLSIKFPNYYLLWMYALPILVILLFFTRGFESDIYLLTVILGSLLIAVLVFILINFKMLGIFYHWTITQEIPLLIYGDMEIDTPLNSVDDFYDLAVWREYGSPVPSSDELLVFKVWGFSEKLIFFSYPLVVVLALFNAINILTDTVWINLKRQFNQN</sequence>
<dbReference type="AlphaFoldDB" id="A0A3G8WMK9"/>
<feature type="transmembrane region" description="Helical" evidence="1">
    <location>
        <begin position="144"/>
        <end position="166"/>
    </location>
</feature>
<accession>A0A3G8WMK9</accession>
<keyword evidence="1" id="KW-0812">Transmembrane</keyword>
<keyword evidence="1" id="KW-1133">Transmembrane helix</keyword>
<feature type="transmembrane region" description="Helical" evidence="1">
    <location>
        <begin position="46"/>
        <end position="67"/>
    </location>
</feature>
<keyword evidence="1" id="KW-0472">Membrane</keyword>
<gene>
    <name evidence="2" type="ORF">EIH08_08425</name>
</gene>
<evidence type="ECO:0000313" key="2">
    <source>
        <dbReference type="EMBL" id="AZI20727.1"/>
    </source>
</evidence>
<evidence type="ECO:0000313" key="3">
    <source>
        <dbReference type="Proteomes" id="UP000282297"/>
    </source>
</evidence>
<feature type="transmembrane region" description="Helical" evidence="1">
    <location>
        <begin position="12"/>
        <end position="30"/>
    </location>
</feature>
<feature type="transmembrane region" description="Helical" evidence="1">
    <location>
        <begin position="120"/>
        <end position="137"/>
    </location>
</feature>
<name>A0A3G8WMK9_9FLAO</name>